<feature type="region of interest" description="Disordered" evidence="1">
    <location>
        <begin position="263"/>
        <end position="352"/>
    </location>
</feature>
<dbReference type="GeneID" id="20528667"/>
<protein>
    <submittedName>
        <fullName evidence="2">Uncharacterized protein</fullName>
    </submittedName>
</protein>
<feature type="compositionally biased region" description="Low complexity" evidence="1">
    <location>
        <begin position="288"/>
        <end position="301"/>
    </location>
</feature>
<dbReference type="EMBL" id="KB932206">
    <property type="protein sequence ID" value="KCV69521.1"/>
    <property type="molecule type" value="Genomic_DNA"/>
</dbReference>
<feature type="compositionally biased region" description="Low complexity" evidence="1">
    <location>
        <begin position="24"/>
        <end position="78"/>
    </location>
</feature>
<feature type="compositionally biased region" description="Pro residues" evidence="1">
    <location>
        <begin position="410"/>
        <end position="419"/>
    </location>
</feature>
<accession>A0A058Z601</accession>
<feature type="compositionally biased region" description="Low complexity" evidence="1">
    <location>
        <begin position="365"/>
        <end position="409"/>
    </location>
</feature>
<gene>
    <name evidence="2" type="ORF">H696_03942</name>
</gene>
<feature type="compositionally biased region" description="Low complexity" evidence="1">
    <location>
        <begin position="311"/>
        <end position="322"/>
    </location>
</feature>
<sequence length="480" mass="47444">RLRAPARGAARKSLNATPSKRRNPPSLLLQALLNSASQHPPARPASSTPAPAEVTAPPATSTPEGTPLAPASPDTSSPATPPDTPPTASPAAASTPAPMPAGLWNPLAAALMSLPQQASCTCRSAPGAGGEAGQPCLLHHPLLSSYLAYYGLSLPPHLGFPYAPFLNAFPSAPAAMAAATSDPAHAHLLAGASALQAALLGGADAPSSAGAPAPSMPTPLTGLHYPFQPLFLPLNAAPPAAAYLLPQLSSLAATGWSFSPPTAGVPHGAPPTPASPPPSVVTPPPVAPSMATPASTQAPQAPTSPPPSPSASPADRAPEAPALFSIDDEPADMSAPAPAPAPIPSASRSSMSDEDCRAWISALSAPRASPASTAAALPISLSQAGDSPATSGSGPSTPPAAARQQAAPLPATPRPPLSPLSPAILNSITAAVPGTPISPPLPPVILSPGVGVDLAPGGSSKRVWLGPDDRRQLPLPRRRG</sequence>
<feature type="region of interest" description="Disordered" evidence="1">
    <location>
        <begin position="365"/>
        <end position="480"/>
    </location>
</feature>
<organism evidence="2">
    <name type="scientific">Fonticula alba</name>
    <name type="common">Slime mold</name>
    <dbReference type="NCBI Taxonomy" id="691883"/>
    <lineage>
        <taxon>Eukaryota</taxon>
        <taxon>Rotosphaerida</taxon>
        <taxon>Fonticulaceae</taxon>
        <taxon>Fonticula</taxon>
    </lineage>
</organism>
<feature type="compositionally biased region" description="Pro residues" evidence="1">
    <location>
        <begin position="436"/>
        <end position="445"/>
    </location>
</feature>
<reference evidence="2" key="1">
    <citation type="submission" date="2013-04" db="EMBL/GenBank/DDBJ databases">
        <title>The Genome Sequence of Fonticula alba ATCC 38817.</title>
        <authorList>
            <consortium name="The Broad Institute Genomics Platform"/>
            <person name="Russ C."/>
            <person name="Cuomo C."/>
            <person name="Burger G."/>
            <person name="Gray M.W."/>
            <person name="Holland P.W.H."/>
            <person name="King N."/>
            <person name="Lang F.B.F."/>
            <person name="Roger A.J."/>
            <person name="Ruiz-Trillo I."/>
            <person name="Brown M."/>
            <person name="Walker B."/>
            <person name="Young S."/>
            <person name="Zeng Q."/>
            <person name="Gargeya S."/>
            <person name="Fitzgerald M."/>
            <person name="Haas B."/>
            <person name="Abouelleil A."/>
            <person name="Allen A.W."/>
            <person name="Alvarado L."/>
            <person name="Arachchi H.M."/>
            <person name="Berlin A.M."/>
            <person name="Chapman S.B."/>
            <person name="Gainer-Dewar J."/>
            <person name="Goldberg J."/>
            <person name="Griggs A."/>
            <person name="Gujja S."/>
            <person name="Hansen M."/>
            <person name="Howarth C."/>
            <person name="Imamovic A."/>
            <person name="Ireland A."/>
            <person name="Larimer J."/>
            <person name="McCowan C."/>
            <person name="Murphy C."/>
            <person name="Pearson M."/>
            <person name="Poon T.W."/>
            <person name="Priest M."/>
            <person name="Roberts A."/>
            <person name="Saif S."/>
            <person name="Shea T."/>
            <person name="Sisk P."/>
            <person name="Sykes S."/>
            <person name="Wortman J."/>
            <person name="Nusbaum C."/>
            <person name="Birren B."/>
        </authorList>
    </citation>
    <scope>NUCLEOTIDE SEQUENCE [LARGE SCALE GENOMIC DNA]</scope>
    <source>
        <strain evidence="2">ATCC 38817</strain>
    </source>
</reference>
<feature type="compositionally biased region" description="Pro residues" evidence="1">
    <location>
        <begin position="268"/>
        <end position="287"/>
    </location>
</feature>
<name>A0A058Z601_FONAL</name>
<dbReference type="RefSeq" id="XP_009496086.1">
    <property type="nucleotide sequence ID" value="XM_009497811.1"/>
</dbReference>
<dbReference type="OMA" id="CRAWISA"/>
<keyword evidence="3" id="KW-1185">Reference proteome</keyword>
<dbReference type="STRING" id="691883.A0A058Z601"/>
<feature type="region of interest" description="Disordered" evidence="1">
    <location>
        <begin position="1"/>
        <end position="99"/>
    </location>
</feature>
<feature type="compositionally biased region" description="Pro residues" evidence="1">
    <location>
        <begin position="79"/>
        <end position="88"/>
    </location>
</feature>
<dbReference type="AlphaFoldDB" id="A0A058Z601"/>
<evidence type="ECO:0000313" key="2">
    <source>
        <dbReference type="EMBL" id="KCV69521.1"/>
    </source>
</evidence>
<feature type="non-terminal residue" evidence="2">
    <location>
        <position position="1"/>
    </location>
</feature>
<evidence type="ECO:0000256" key="1">
    <source>
        <dbReference type="SAM" id="MobiDB-lite"/>
    </source>
</evidence>
<evidence type="ECO:0000313" key="3">
    <source>
        <dbReference type="Proteomes" id="UP000030693"/>
    </source>
</evidence>
<proteinExistence type="predicted"/>
<dbReference type="Proteomes" id="UP000030693">
    <property type="component" value="Unassembled WGS sequence"/>
</dbReference>